<comment type="caution">
    <text evidence="1">The sequence shown here is derived from an EMBL/GenBank/DDBJ whole genome shotgun (WGS) entry which is preliminary data.</text>
</comment>
<protein>
    <submittedName>
        <fullName evidence="1">Uncharacterized protein</fullName>
    </submittedName>
</protein>
<keyword evidence="2" id="KW-1185">Reference proteome</keyword>
<name>A0A5B7DDA3_PORTR</name>
<dbReference type="EMBL" id="VSRR010000754">
    <property type="protein sequence ID" value="MPC19253.1"/>
    <property type="molecule type" value="Genomic_DNA"/>
</dbReference>
<gene>
    <name evidence="1" type="ORF">E2C01_012166</name>
</gene>
<organism evidence="1 2">
    <name type="scientific">Portunus trituberculatus</name>
    <name type="common">Swimming crab</name>
    <name type="synonym">Neptunus trituberculatus</name>
    <dbReference type="NCBI Taxonomy" id="210409"/>
    <lineage>
        <taxon>Eukaryota</taxon>
        <taxon>Metazoa</taxon>
        <taxon>Ecdysozoa</taxon>
        <taxon>Arthropoda</taxon>
        <taxon>Crustacea</taxon>
        <taxon>Multicrustacea</taxon>
        <taxon>Malacostraca</taxon>
        <taxon>Eumalacostraca</taxon>
        <taxon>Eucarida</taxon>
        <taxon>Decapoda</taxon>
        <taxon>Pleocyemata</taxon>
        <taxon>Brachyura</taxon>
        <taxon>Eubrachyura</taxon>
        <taxon>Portunoidea</taxon>
        <taxon>Portunidae</taxon>
        <taxon>Portuninae</taxon>
        <taxon>Portunus</taxon>
    </lineage>
</organism>
<reference evidence="1 2" key="1">
    <citation type="submission" date="2019-05" db="EMBL/GenBank/DDBJ databases">
        <title>Another draft genome of Portunus trituberculatus and its Hox gene families provides insights of decapod evolution.</title>
        <authorList>
            <person name="Jeong J.-H."/>
            <person name="Song I."/>
            <person name="Kim S."/>
            <person name="Choi T."/>
            <person name="Kim D."/>
            <person name="Ryu S."/>
            <person name="Kim W."/>
        </authorList>
    </citation>
    <scope>NUCLEOTIDE SEQUENCE [LARGE SCALE GENOMIC DNA]</scope>
    <source>
        <tissue evidence="1">Muscle</tissue>
    </source>
</reference>
<evidence type="ECO:0000313" key="1">
    <source>
        <dbReference type="EMBL" id="MPC19253.1"/>
    </source>
</evidence>
<dbReference type="Proteomes" id="UP000324222">
    <property type="component" value="Unassembled WGS sequence"/>
</dbReference>
<evidence type="ECO:0000313" key="2">
    <source>
        <dbReference type="Proteomes" id="UP000324222"/>
    </source>
</evidence>
<accession>A0A5B7DDA3</accession>
<dbReference type="AlphaFoldDB" id="A0A5B7DDA3"/>
<sequence>MIIMLRHLELLAYQALGPGRAPPEGVYEERRRETFLVEVLQQVTSLGRGGHQLVSTCCHPLLHNLRDGAQAGNDVMLVEGVEAREVKQKVKN</sequence>
<proteinExistence type="predicted"/>